<reference evidence="1 2" key="1">
    <citation type="submission" date="2019-11" db="EMBL/GenBank/DDBJ databases">
        <title>Complete Genome Sequence of Shewanella chilikensis Strain DC57, Isolated from Corroded Seal Rings at a floating production facility in Australia.</title>
        <authorList>
            <person name="Salgar-Chaparro S.J."/>
            <person name="Castillo-Villamizar G.A."/>
            <person name="Poehlein A."/>
            <person name="Daniel R."/>
            <person name="Machuca L."/>
        </authorList>
    </citation>
    <scope>NUCLEOTIDE SEQUENCE [LARGE SCALE GENOMIC DNA]</scope>
    <source>
        <strain evidence="1 2">DC57</strain>
    </source>
</reference>
<evidence type="ECO:0000313" key="1">
    <source>
        <dbReference type="EMBL" id="QIJ03526.1"/>
    </source>
</evidence>
<dbReference type="EMBL" id="CP045857">
    <property type="protein sequence ID" value="QIJ03526.1"/>
    <property type="molecule type" value="Genomic_DNA"/>
</dbReference>
<protein>
    <submittedName>
        <fullName evidence="1">Uncharacterized protein</fullName>
    </submittedName>
</protein>
<accession>A0A6G7LNX7</accession>
<evidence type="ECO:0000313" key="2">
    <source>
        <dbReference type="Proteomes" id="UP000502117"/>
    </source>
</evidence>
<dbReference type="AlphaFoldDB" id="A0A6G7LNX7"/>
<sequence>MQDLANYILAIEGRTSSAELLESVQVHTTDDEGLWQYHFADGAIIEKQQELEQEPSQPNIGELCEDNWTRYRVLKGNDISPKQKAFSNLCQRAFWLKMRQACQEPA</sequence>
<dbReference type="RefSeq" id="WP_165564546.1">
    <property type="nucleotide sequence ID" value="NZ_CP045857.1"/>
</dbReference>
<dbReference type="KEGG" id="schk:GII14_04575"/>
<proteinExistence type="predicted"/>
<organism evidence="1 2">
    <name type="scientific">Shewanella chilikensis</name>
    <dbReference type="NCBI Taxonomy" id="558541"/>
    <lineage>
        <taxon>Bacteria</taxon>
        <taxon>Pseudomonadati</taxon>
        <taxon>Pseudomonadota</taxon>
        <taxon>Gammaproteobacteria</taxon>
        <taxon>Alteromonadales</taxon>
        <taxon>Shewanellaceae</taxon>
        <taxon>Shewanella</taxon>
    </lineage>
</organism>
<dbReference type="Proteomes" id="UP000502117">
    <property type="component" value="Chromosome"/>
</dbReference>
<name>A0A6G7LNX7_9GAMM</name>
<gene>
    <name evidence="1" type="ORF">GII14_04575</name>
</gene>